<organism evidence="1 2">
    <name type="scientific">Caerostris extrusa</name>
    <name type="common">Bark spider</name>
    <name type="synonym">Caerostris bankana</name>
    <dbReference type="NCBI Taxonomy" id="172846"/>
    <lineage>
        <taxon>Eukaryota</taxon>
        <taxon>Metazoa</taxon>
        <taxon>Ecdysozoa</taxon>
        <taxon>Arthropoda</taxon>
        <taxon>Chelicerata</taxon>
        <taxon>Arachnida</taxon>
        <taxon>Araneae</taxon>
        <taxon>Araneomorphae</taxon>
        <taxon>Entelegynae</taxon>
        <taxon>Araneoidea</taxon>
        <taxon>Araneidae</taxon>
        <taxon>Caerostris</taxon>
    </lineage>
</organism>
<name>A0AAV4M2X1_CAEEX</name>
<sequence length="132" mass="15381">MTGWGLRGDIYPGLLLTKGHDRKMTFLLGQTKKEISYGSRKEETQMAQTEETVRFHEEKTLFNFFRDIFLSRQLMPGEGDSERTSILSSSVIDRRLGGEDDSCRAKRKELASYGMKRNIQRWHELQRKGDFS</sequence>
<protein>
    <submittedName>
        <fullName evidence="1">Uncharacterized protein</fullName>
    </submittedName>
</protein>
<gene>
    <name evidence="1" type="ORF">CEXT_261011</name>
</gene>
<reference evidence="1 2" key="1">
    <citation type="submission" date="2021-06" db="EMBL/GenBank/DDBJ databases">
        <title>Caerostris extrusa draft genome.</title>
        <authorList>
            <person name="Kono N."/>
            <person name="Arakawa K."/>
        </authorList>
    </citation>
    <scope>NUCLEOTIDE SEQUENCE [LARGE SCALE GENOMIC DNA]</scope>
</reference>
<proteinExistence type="predicted"/>
<dbReference type="EMBL" id="BPLR01019325">
    <property type="protein sequence ID" value="GIX66578.1"/>
    <property type="molecule type" value="Genomic_DNA"/>
</dbReference>
<evidence type="ECO:0000313" key="1">
    <source>
        <dbReference type="EMBL" id="GIX66578.1"/>
    </source>
</evidence>
<dbReference type="Proteomes" id="UP001054945">
    <property type="component" value="Unassembled WGS sequence"/>
</dbReference>
<keyword evidence="2" id="KW-1185">Reference proteome</keyword>
<comment type="caution">
    <text evidence="1">The sequence shown here is derived from an EMBL/GenBank/DDBJ whole genome shotgun (WGS) entry which is preliminary data.</text>
</comment>
<evidence type="ECO:0000313" key="2">
    <source>
        <dbReference type="Proteomes" id="UP001054945"/>
    </source>
</evidence>
<accession>A0AAV4M2X1</accession>
<dbReference type="AlphaFoldDB" id="A0AAV4M2X1"/>